<dbReference type="KEGG" id="mrr:Moror_474"/>
<comment type="caution">
    <text evidence="1">The sequence shown here is derived from an EMBL/GenBank/DDBJ whole genome shotgun (WGS) entry which is preliminary data.</text>
</comment>
<organism evidence="1 2">
    <name type="scientific">Moniliophthora roreri (strain MCA 2997)</name>
    <name type="common">Cocoa frosty pod rot fungus</name>
    <name type="synonym">Crinipellis roreri</name>
    <dbReference type="NCBI Taxonomy" id="1381753"/>
    <lineage>
        <taxon>Eukaryota</taxon>
        <taxon>Fungi</taxon>
        <taxon>Dikarya</taxon>
        <taxon>Basidiomycota</taxon>
        <taxon>Agaricomycotina</taxon>
        <taxon>Agaricomycetes</taxon>
        <taxon>Agaricomycetidae</taxon>
        <taxon>Agaricales</taxon>
        <taxon>Marasmiineae</taxon>
        <taxon>Marasmiaceae</taxon>
        <taxon>Moniliophthora</taxon>
    </lineage>
</organism>
<dbReference type="Pfam" id="PF09808">
    <property type="entry name" value="SNAPC1"/>
    <property type="match status" value="1"/>
</dbReference>
<protein>
    <submittedName>
        <fullName evidence="1">Ribonuclease e</fullName>
    </submittedName>
</protein>
<evidence type="ECO:0000313" key="1">
    <source>
        <dbReference type="EMBL" id="ESK98038.1"/>
    </source>
</evidence>
<dbReference type="EMBL" id="AWSO01000013">
    <property type="protein sequence ID" value="ESK98038.1"/>
    <property type="molecule type" value="Genomic_DNA"/>
</dbReference>
<evidence type="ECO:0000313" key="2">
    <source>
        <dbReference type="Proteomes" id="UP000017559"/>
    </source>
</evidence>
<reference evidence="1 2" key="1">
    <citation type="journal article" date="2014" name="BMC Genomics">
        <title>Genome and secretome analysis of the hemibiotrophic fungal pathogen, Moniliophthora roreri, which causes frosty pod rot disease of cacao: mechanisms of the biotrophic and necrotrophic phases.</title>
        <authorList>
            <person name="Meinhardt L.W."/>
            <person name="Costa G.G.L."/>
            <person name="Thomazella D.P.T."/>
            <person name="Teixeira P.J.P.L."/>
            <person name="Carazzolle M.F."/>
            <person name="Schuster S.C."/>
            <person name="Carlson J.E."/>
            <person name="Guiltinan M.J."/>
            <person name="Mieczkowski P."/>
            <person name="Farmer A."/>
            <person name="Ramaraj T."/>
            <person name="Crozier J."/>
            <person name="Davis R.E."/>
            <person name="Shao J."/>
            <person name="Melnick R.L."/>
            <person name="Pereira G.A.G."/>
            <person name="Bailey B.A."/>
        </authorList>
    </citation>
    <scope>NUCLEOTIDE SEQUENCE [LARGE SCALE GENOMIC DNA]</scope>
    <source>
        <strain evidence="1 2">MCA 2997</strain>
    </source>
</reference>
<accession>V2XFQ9</accession>
<dbReference type="AlphaFoldDB" id="V2XFQ9"/>
<dbReference type="OrthoDB" id="3253083at2759"/>
<name>V2XFQ9_MONRO</name>
<dbReference type="HOGENOM" id="CLU_059053_0_0_1"/>
<sequence>MSVVPSPRGDIALQPYYFTSSLYVIPFRDDISGLIHAFHEKYSREAQKPFVLFKQVWCAQGWNWMQFKVFDPRTREIFLNVSLRLFLERTVKIEAPFTRVVALFGFYTFLNTQPSGTAPPLHSVGRIPIPLDHYNSLLSLPSSLTSEALLPLQPSVTYILDNMVKSDVFYILPSSELGPLNPRSLPRELYLDEMMLAHNATTEPDGSGAKRGRPTRRDKIKKAKIAGEHLERWMHKTSEQDVNGREAHYLLSQAPQASLAEYQNAKDKFLEAMDAISDPDPTQALVHASREVLERVKQAQGLIGGSENEVQRSTGVERLEKVSEAGGRGLLSLVR</sequence>
<gene>
    <name evidence="1" type="ORF">Moror_474</name>
</gene>
<dbReference type="InterPro" id="IPR019188">
    <property type="entry name" value="SNAPC1"/>
</dbReference>
<dbReference type="Proteomes" id="UP000017559">
    <property type="component" value="Unassembled WGS sequence"/>
</dbReference>
<keyword evidence="2" id="KW-1185">Reference proteome</keyword>
<proteinExistence type="predicted"/>